<dbReference type="Proteomes" id="UP000293671">
    <property type="component" value="Unassembled WGS sequence"/>
</dbReference>
<organism evidence="1 2">
    <name type="scientific">Rivibacter subsaxonicus</name>
    <dbReference type="NCBI Taxonomy" id="457575"/>
    <lineage>
        <taxon>Bacteria</taxon>
        <taxon>Pseudomonadati</taxon>
        <taxon>Pseudomonadota</taxon>
        <taxon>Betaproteobacteria</taxon>
        <taxon>Burkholderiales</taxon>
        <taxon>Rivibacter</taxon>
    </lineage>
</organism>
<sequence>MNTERFHDRLSPLEQAALMDAAKARAVELRREAIDDFWRAAARGLRSAWHAVRSDVAAVHGPRPVARRASR</sequence>
<evidence type="ECO:0000313" key="1">
    <source>
        <dbReference type="EMBL" id="RZT97798.1"/>
    </source>
</evidence>
<gene>
    <name evidence="1" type="ORF">EV670_2193</name>
</gene>
<dbReference type="RefSeq" id="WP_130431972.1">
    <property type="nucleotide sequence ID" value="NZ_SHKP01000006.1"/>
</dbReference>
<keyword evidence="2" id="KW-1185">Reference proteome</keyword>
<dbReference type="OrthoDB" id="9984963at2"/>
<dbReference type="EMBL" id="SHKP01000006">
    <property type="protein sequence ID" value="RZT97798.1"/>
    <property type="molecule type" value="Genomic_DNA"/>
</dbReference>
<dbReference type="AlphaFoldDB" id="A0A4Q7VNU5"/>
<name>A0A4Q7VNU5_9BURK</name>
<reference evidence="1 2" key="1">
    <citation type="submission" date="2019-02" db="EMBL/GenBank/DDBJ databases">
        <title>Genomic Encyclopedia of Type Strains, Phase IV (KMG-IV): sequencing the most valuable type-strain genomes for metagenomic binning, comparative biology and taxonomic classification.</title>
        <authorList>
            <person name="Goeker M."/>
        </authorList>
    </citation>
    <scope>NUCLEOTIDE SEQUENCE [LARGE SCALE GENOMIC DNA]</scope>
    <source>
        <strain evidence="1 2">DSM 19570</strain>
    </source>
</reference>
<protein>
    <submittedName>
        <fullName evidence="1">Uncharacterized protein</fullName>
    </submittedName>
</protein>
<proteinExistence type="predicted"/>
<comment type="caution">
    <text evidence="1">The sequence shown here is derived from an EMBL/GenBank/DDBJ whole genome shotgun (WGS) entry which is preliminary data.</text>
</comment>
<accession>A0A4Q7VNU5</accession>
<evidence type="ECO:0000313" key="2">
    <source>
        <dbReference type="Proteomes" id="UP000293671"/>
    </source>
</evidence>